<dbReference type="GO" id="GO:0009231">
    <property type="term" value="P:riboflavin biosynthetic process"/>
    <property type="evidence" value="ECO:0007669"/>
    <property type="project" value="TreeGrafter"/>
</dbReference>
<evidence type="ECO:0000313" key="6">
    <source>
        <dbReference type="EMBL" id="ELY60044.1"/>
    </source>
</evidence>
<dbReference type="Proteomes" id="UP000011531">
    <property type="component" value="Unassembled WGS sequence"/>
</dbReference>
<evidence type="ECO:0000313" key="7">
    <source>
        <dbReference type="Proteomes" id="UP000011531"/>
    </source>
</evidence>
<dbReference type="PANTHER" id="PTHR35005">
    <property type="entry name" value="3-DEHYDRO-SCYLLO-INOSOSE HYDROLASE"/>
    <property type="match status" value="1"/>
</dbReference>
<sequence length="301" mass="33087">MSQYIRLDELRHPEVEAYLDSVETPTALIPVGTTEQHGEHLAMGTDAFIPTEICERIAEDVDALVGPPVNYGASDMHAGYDGITYLNYRTLATVPVNYGASDMHAGYDGITYLNYRTLATVVRDIAYSLAESGFTDIVFISGHLTNDWAAKVGANQASHDLPEENYVYAFPYWDALSGEDMEDYLSFDAGWHANIGETAAVMAIDDDLVDLESTSFDDPNLPEDIENPGALLDHLLIGKGAYYRVSETGTWGDPSEATDDHSRCRRTHQYVPRGSRRHLPARAAGPRTRAVVTPSGAPRTR</sequence>
<dbReference type="AlphaFoldDB" id="L9XEB8"/>
<keyword evidence="4" id="KW-0862">Zinc</keyword>
<evidence type="ECO:0000256" key="4">
    <source>
        <dbReference type="ARBA" id="ARBA00022833"/>
    </source>
</evidence>
<evidence type="ECO:0000256" key="5">
    <source>
        <dbReference type="SAM" id="MobiDB-lite"/>
    </source>
</evidence>
<dbReference type="PANTHER" id="PTHR35005:SF1">
    <property type="entry name" value="2-AMINO-5-FORMYLAMINO-6-RIBOSYLAMINOPYRIMIDIN-4(3H)-ONE 5'-MONOPHOSPHATE DEFORMYLASE"/>
    <property type="match status" value="1"/>
</dbReference>
<organism evidence="6 7">
    <name type="scientific">Natronococcus jeotgali DSM 18795</name>
    <dbReference type="NCBI Taxonomy" id="1227498"/>
    <lineage>
        <taxon>Archaea</taxon>
        <taxon>Methanobacteriati</taxon>
        <taxon>Methanobacteriota</taxon>
        <taxon>Stenosarchaea group</taxon>
        <taxon>Halobacteria</taxon>
        <taxon>Halobacteriales</taxon>
        <taxon>Natrialbaceae</taxon>
        <taxon>Natronococcus</taxon>
    </lineage>
</organism>
<comment type="cofactor">
    <cofactor evidence="1">
        <name>Zn(2+)</name>
        <dbReference type="ChEBI" id="CHEBI:29105"/>
    </cofactor>
</comment>
<comment type="caution">
    <text evidence="6">The sequence shown here is derived from an EMBL/GenBank/DDBJ whole genome shotgun (WGS) entry which is preliminary data.</text>
</comment>
<accession>L9XEB8</accession>
<dbReference type="GO" id="GO:0046872">
    <property type="term" value="F:metal ion binding"/>
    <property type="evidence" value="ECO:0007669"/>
    <property type="project" value="UniProtKB-KW"/>
</dbReference>
<dbReference type="SUPFAM" id="SSF102215">
    <property type="entry name" value="Creatininase"/>
    <property type="match status" value="2"/>
</dbReference>
<proteinExistence type="predicted"/>
<name>L9XEB8_9EURY</name>
<dbReference type="EMBL" id="AOIA01000094">
    <property type="protein sequence ID" value="ELY60044.1"/>
    <property type="molecule type" value="Genomic_DNA"/>
</dbReference>
<keyword evidence="2" id="KW-0479">Metal-binding</keyword>
<gene>
    <name evidence="6" type="ORF">C492_10755</name>
</gene>
<dbReference type="Gene3D" id="3.40.50.10310">
    <property type="entry name" value="Creatininase"/>
    <property type="match status" value="2"/>
</dbReference>
<dbReference type="Pfam" id="PF02633">
    <property type="entry name" value="Creatininase"/>
    <property type="match status" value="2"/>
</dbReference>
<evidence type="ECO:0000256" key="2">
    <source>
        <dbReference type="ARBA" id="ARBA00022723"/>
    </source>
</evidence>
<evidence type="ECO:0000256" key="3">
    <source>
        <dbReference type="ARBA" id="ARBA00022801"/>
    </source>
</evidence>
<feature type="region of interest" description="Disordered" evidence="5">
    <location>
        <begin position="273"/>
        <end position="301"/>
    </location>
</feature>
<dbReference type="STRING" id="1227498.C492_10755"/>
<evidence type="ECO:0000256" key="1">
    <source>
        <dbReference type="ARBA" id="ARBA00001947"/>
    </source>
</evidence>
<keyword evidence="3" id="KW-0378">Hydrolase</keyword>
<dbReference type="InterPro" id="IPR024087">
    <property type="entry name" value="Creatininase-like_sf"/>
</dbReference>
<keyword evidence="7" id="KW-1185">Reference proteome</keyword>
<dbReference type="InterPro" id="IPR003785">
    <property type="entry name" value="Creatininase/forma_Hydrolase"/>
</dbReference>
<dbReference type="GO" id="GO:0016811">
    <property type="term" value="F:hydrolase activity, acting on carbon-nitrogen (but not peptide) bonds, in linear amides"/>
    <property type="evidence" value="ECO:0007669"/>
    <property type="project" value="TreeGrafter"/>
</dbReference>
<protein>
    <submittedName>
        <fullName evidence="6">Creatininase</fullName>
    </submittedName>
</protein>
<reference evidence="6 7" key="1">
    <citation type="journal article" date="2014" name="PLoS Genet.">
        <title>Phylogenetically driven sequencing of extremely halophilic archaea reveals strategies for static and dynamic osmo-response.</title>
        <authorList>
            <person name="Becker E.A."/>
            <person name="Seitzer P.M."/>
            <person name="Tritt A."/>
            <person name="Larsen D."/>
            <person name="Krusor M."/>
            <person name="Yao A.I."/>
            <person name="Wu D."/>
            <person name="Madern D."/>
            <person name="Eisen J.A."/>
            <person name="Darling A.E."/>
            <person name="Facciotti M.T."/>
        </authorList>
    </citation>
    <scope>NUCLEOTIDE SEQUENCE [LARGE SCALE GENOMIC DNA]</scope>
    <source>
        <strain evidence="6 7">DSM 18795</strain>
    </source>
</reference>